<dbReference type="Proteomes" id="UP000182360">
    <property type="component" value="Unassembled WGS sequence"/>
</dbReference>
<evidence type="ECO:0000256" key="1">
    <source>
        <dbReference type="PROSITE-ProRule" id="PRU00339"/>
    </source>
</evidence>
<keyword evidence="3" id="KW-1133">Transmembrane helix</keyword>
<feature type="region of interest" description="Disordered" evidence="2">
    <location>
        <begin position="756"/>
        <end position="793"/>
    </location>
</feature>
<evidence type="ECO:0000256" key="3">
    <source>
        <dbReference type="SAM" id="Phobius"/>
    </source>
</evidence>
<organism evidence="4 5">
    <name type="scientific">Treponema bryantii</name>
    <dbReference type="NCBI Taxonomy" id="163"/>
    <lineage>
        <taxon>Bacteria</taxon>
        <taxon>Pseudomonadati</taxon>
        <taxon>Spirochaetota</taxon>
        <taxon>Spirochaetia</taxon>
        <taxon>Spirochaetales</taxon>
        <taxon>Treponemataceae</taxon>
        <taxon>Treponema</taxon>
    </lineage>
</organism>
<dbReference type="InterPro" id="IPR019734">
    <property type="entry name" value="TPR_rpt"/>
</dbReference>
<keyword evidence="1" id="KW-0802">TPR repeat</keyword>
<keyword evidence="3" id="KW-0472">Membrane</keyword>
<dbReference type="RefSeq" id="WP_074642781.1">
    <property type="nucleotide sequence ID" value="NZ_FOFU01000004.1"/>
</dbReference>
<dbReference type="PROSITE" id="PS50005">
    <property type="entry name" value="TPR"/>
    <property type="match status" value="1"/>
</dbReference>
<feature type="compositionally biased region" description="Basic and acidic residues" evidence="2">
    <location>
        <begin position="757"/>
        <end position="766"/>
    </location>
</feature>
<evidence type="ECO:0000313" key="4">
    <source>
        <dbReference type="EMBL" id="SEQ36801.1"/>
    </source>
</evidence>
<dbReference type="SUPFAM" id="SSF56925">
    <property type="entry name" value="OMPA-like"/>
    <property type="match status" value="1"/>
</dbReference>
<keyword evidence="3" id="KW-0812">Transmembrane</keyword>
<dbReference type="InterPro" id="IPR011990">
    <property type="entry name" value="TPR-like_helical_dom_sf"/>
</dbReference>
<dbReference type="EMBL" id="FOFU01000004">
    <property type="protein sequence ID" value="SEQ36801.1"/>
    <property type="molecule type" value="Genomic_DNA"/>
</dbReference>
<dbReference type="OrthoDB" id="9789740at2"/>
<proteinExistence type="predicted"/>
<protein>
    <submittedName>
        <fullName evidence="4">Uncharacterized protein</fullName>
    </submittedName>
</protein>
<dbReference type="InterPro" id="IPR007433">
    <property type="entry name" value="DUF481"/>
</dbReference>
<dbReference type="Pfam" id="PF04338">
    <property type="entry name" value="DUF481"/>
    <property type="match status" value="1"/>
</dbReference>
<dbReference type="Gene3D" id="2.40.160.20">
    <property type="match status" value="1"/>
</dbReference>
<evidence type="ECO:0000256" key="2">
    <source>
        <dbReference type="SAM" id="MobiDB-lite"/>
    </source>
</evidence>
<evidence type="ECO:0000313" key="5">
    <source>
        <dbReference type="Proteomes" id="UP000182360"/>
    </source>
</evidence>
<dbReference type="InterPro" id="IPR011250">
    <property type="entry name" value="OMP/PagP_B-barrel"/>
</dbReference>
<reference evidence="4 5" key="1">
    <citation type="submission" date="2016-10" db="EMBL/GenBank/DDBJ databases">
        <authorList>
            <person name="de Groot N.N."/>
        </authorList>
    </citation>
    <scope>NUCLEOTIDE SEQUENCE [LARGE SCALE GENOMIC DNA]</scope>
    <source>
        <strain evidence="4 5">B25</strain>
    </source>
</reference>
<dbReference type="SUPFAM" id="SSF48452">
    <property type="entry name" value="TPR-like"/>
    <property type="match status" value="1"/>
</dbReference>
<gene>
    <name evidence="4" type="ORF">SAMN04487977_10424</name>
</gene>
<name>A0A1H9FFQ8_9SPIR</name>
<dbReference type="AlphaFoldDB" id="A0A1H9FFQ8"/>
<feature type="transmembrane region" description="Helical" evidence="3">
    <location>
        <begin position="1152"/>
        <end position="1171"/>
    </location>
</feature>
<keyword evidence="5" id="KW-1185">Reference proteome</keyword>
<accession>A0A1H9FFQ8</accession>
<sequence>MSGKQSKKIRKVKRFSKKAVIGSAAAILCTAPVVPEGGEFILSVFPHISFPIIKFDESLATGFGGGVALTYRPVEFFNVFAEGDYKQYRFNTKEDIGDISVIGGKVGVGYHLPITDRIGMDINAGVGYYNSTYDNGQGSSGSKTTVNGLSVTGSIAFSYKINPVFAVSAGGAVEHLAYKDGKFITSADVNPALSINLTKAFSNKANVSFDSANLKPVFPVFYSWYNDNPFGTIEISNHEDAAITDVQVSFYHPEYMGQPKNCGGTKILYRGETLTVDLKAFFNEQMLNLNEKNDSLTTITVEYKYLGSKRSATFPLIVPVYGRNNMSWEDDRCASAFVSSKDPAAMWFAKYVVSTIRDNVRNGLPTNIQYAMGIFEALDQFGINYVKDPTSAFEDNVGTASIDFLQFPYQTLMYRGGDCDDLSILVCSLFESIGIKTAFITVPGHIFMAFDSGFTVEQAKEYFINLDEFIVDGDNVWVPLEITLTDEGFNKAWHKGAWEWNVANRKGSAMLYKMEDSWKIYRPVNVPGATARFTLPEEQYVAKLFSHSVDQFVMEQIAPRIAYYENRIAAAPSAQNYNDLGVLYARYGLFELAEQQFRVAREKKYLPAYLNTANLYFSIKDYERAQNWYNEVLSKDDSVILATLGLARCSYELGDYTSCDTYYEQVYNTNHDLAKKYSYLGAFEDTTGRSFSLADRLENTIWINSLENEKTVHGVQNVQNQVAVQTTDVILKTPASEQKSPDLEINKQVAVVVPAAAEEKSEKIEKEEEPLTGGDGDDDANGENSEDTSDKNVTEVVEDTVAEEAVNETYVGIASELEFSFLTIDDLVALAEEKLEQPVQLEKTEFVEPAEVEVAEKSEVVEKTEVAEPTESFELAEQTEIAEQSIITEESAPVELAENSEERIEQTAEEETLVPQPETTAVAEIEEPVTDSEIIVAEPVEASVTSLITDVPLRAVPRFTTQPSEEWAPKEAYEVESIPGMKSFEEEMGVYQNEKAFLYKDEYDFAVNPGEKVEDKKDTEIAQNTVLEVNPFTSFLSEKEAAKVEAITKFKLENITEKVSEKITETVSDSVPETLPQVLSETVAQTVSETITESISENTAETVTNTTITSVEQIPVPEVIPEAEIATSEETAVAVPVVTETTVNEPNNKSKIPVIAATAGIAAAIAALFIAKKRKEK</sequence>
<feature type="compositionally biased region" description="Acidic residues" evidence="2">
    <location>
        <begin position="767"/>
        <end position="787"/>
    </location>
</feature>
<dbReference type="Gene3D" id="1.25.40.10">
    <property type="entry name" value="Tetratricopeptide repeat domain"/>
    <property type="match status" value="1"/>
</dbReference>
<feature type="repeat" description="TPR" evidence="1">
    <location>
        <begin position="606"/>
        <end position="639"/>
    </location>
</feature>